<dbReference type="RefSeq" id="WP_054464604.1">
    <property type="nucleotide sequence ID" value="NZ_CP159837.1"/>
</dbReference>
<dbReference type="AlphaFoldDB" id="A0AAU8JK50"/>
<dbReference type="EMBL" id="CP159837">
    <property type="protein sequence ID" value="XCM38844.1"/>
    <property type="molecule type" value="Genomic_DNA"/>
</dbReference>
<gene>
    <name evidence="1" type="ORF">ABWT76_001720</name>
</gene>
<accession>A0AAU8JK50</accession>
<proteinExistence type="predicted"/>
<evidence type="ECO:0000313" key="1">
    <source>
        <dbReference type="EMBL" id="XCM38844.1"/>
    </source>
</evidence>
<protein>
    <submittedName>
        <fullName evidence="1">STAS/SEC14 domain-containing protein</fullName>
    </submittedName>
</protein>
<name>A0AAU8JK50_9CYAN</name>
<organism evidence="1">
    <name type="scientific">Planktothricoides raciborskii GIHE-MW2</name>
    <dbReference type="NCBI Taxonomy" id="2792601"/>
    <lineage>
        <taxon>Bacteria</taxon>
        <taxon>Bacillati</taxon>
        <taxon>Cyanobacteriota</taxon>
        <taxon>Cyanophyceae</taxon>
        <taxon>Oscillatoriophycideae</taxon>
        <taxon>Oscillatoriales</taxon>
        <taxon>Oscillatoriaceae</taxon>
        <taxon>Planktothricoides</taxon>
    </lineage>
</organism>
<sequence length="133" mass="15066">MSTVKVAAELSFEELLNAIEQLSLPELEQFVSRAIAVQSQKKAPRLSKNEAELLLQINQGLPPDIQQRYQDLIVKRRSETLTSDEYSELLRLTDTVESLEAKRVESLAELAIHRKISITALMEQLGIKTQDYA</sequence>
<reference evidence="1" key="1">
    <citation type="submission" date="2024-07" db="EMBL/GenBank/DDBJ databases">
        <authorList>
            <person name="Kim Y.J."/>
            <person name="Jeong J.Y."/>
        </authorList>
    </citation>
    <scope>NUCLEOTIDE SEQUENCE</scope>
    <source>
        <strain evidence="1">GIHE-MW2</strain>
    </source>
</reference>